<evidence type="ECO:0000313" key="3">
    <source>
        <dbReference type="Proteomes" id="UP001215151"/>
    </source>
</evidence>
<organism evidence="2 3">
    <name type="scientific">Trametes cubensis</name>
    <dbReference type="NCBI Taxonomy" id="1111947"/>
    <lineage>
        <taxon>Eukaryota</taxon>
        <taxon>Fungi</taxon>
        <taxon>Dikarya</taxon>
        <taxon>Basidiomycota</taxon>
        <taxon>Agaricomycotina</taxon>
        <taxon>Agaricomycetes</taxon>
        <taxon>Polyporales</taxon>
        <taxon>Polyporaceae</taxon>
        <taxon>Trametes</taxon>
    </lineage>
</organism>
<accession>A0AAD7U072</accession>
<proteinExistence type="predicted"/>
<protein>
    <submittedName>
        <fullName evidence="2">Uncharacterized protein</fullName>
    </submittedName>
</protein>
<evidence type="ECO:0000256" key="1">
    <source>
        <dbReference type="SAM" id="Phobius"/>
    </source>
</evidence>
<gene>
    <name evidence="2" type="ORF">ONZ51_g2727</name>
</gene>
<keyword evidence="1" id="KW-0812">Transmembrane</keyword>
<feature type="transmembrane region" description="Helical" evidence="1">
    <location>
        <begin position="435"/>
        <end position="451"/>
    </location>
</feature>
<evidence type="ECO:0000313" key="2">
    <source>
        <dbReference type="EMBL" id="KAJ8489792.1"/>
    </source>
</evidence>
<reference evidence="2" key="1">
    <citation type="submission" date="2022-11" db="EMBL/GenBank/DDBJ databases">
        <title>Genome Sequence of Cubamyces cubensis.</title>
        <authorList>
            <person name="Buettner E."/>
        </authorList>
    </citation>
    <scope>NUCLEOTIDE SEQUENCE</scope>
    <source>
        <strain evidence="2">MPL-01</strain>
    </source>
</reference>
<keyword evidence="1" id="KW-1133">Transmembrane helix</keyword>
<dbReference type="EMBL" id="JAPEVG010000044">
    <property type="protein sequence ID" value="KAJ8489792.1"/>
    <property type="molecule type" value="Genomic_DNA"/>
</dbReference>
<feature type="transmembrane region" description="Helical" evidence="1">
    <location>
        <begin position="457"/>
        <end position="475"/>
    </location>
</feature>
<sequence length="487" mass="55539">MAGPLHDRTTLQDGFGTVGDANKCRDLVCVADKHFEHPPAPRVVPMTPSQNNRYERSMLVTPQFLTVRKGMWSPAPLERWISSGWSKEINPEGSPYYVNREKRFITDTPMDDEACLQFWMERIAAQVKEVDIDLPEDYEVFISPDATGYICRYYFVDHMICNVFWLEDIEPCTNELDLFPACSEDHLSYLLQEQYWRHCEFFPHHPVRPILRHELKQVFNQARTDLLTSSLSTFPYGATDCEQFLNILETDSENNQYSNWTAARLWATIARHRYNTFHGEDYARISRDQKRYDKPTPQRTGAMEIGTVLLFNMPVRRAEELDQLFIDDIAFGMHWREFAAAILKEWHDTSMLAMGLTIANVVSALRPTNFISASFGSMSAILALGGLAASALLSQRYAGADKFSAAAAADHLALLEHPTFGFGHIAMIHCMPRGMVFWSMIFLAGHLLSTFVTLQGIIVQVPAMLMVLAFLTAMFKTDRILRSGHDI</sequence>
<dbReference type="Proteomes" id="UP001215151">
    <property type="component" value="Unassembled WGS sequence"/>
</dbReference>
<keyword evidence="1" id="KW-0472">Membrane</keyword>
<feature type="transmembrane region" description="Helical" evidence="1">
    <location>
        <begin position="370"/>
        <end position="393"/>
    </location>
</feature>
<comment type="caution">
    <text evidence="2">The sequence shown here is derived from an EMBL/GenBank/DDBJ whole genome shotgun (WGS) entry which is preliminary data.</text>
</comment>
<name>A0AAD7U072_9APHY</name>
<keyword evidence="3" id="KW-1185">Reference proteome</keyword>
<dbReference type="AlphaFoldDB" id="A0AAD7U072"/>